<dbReference type="OrthoDB" id="2442735at2759"/>
<comment type="caution">
    <text evidence="1">The sequence shown here is derived from an EMBL/GenBank/DDBJ whole genome shotgun (WGS) entry which is preliminary data.</text>
</comment>
<keyword evidence="2" id="KW-1185">Reference proteome</keyword>
<name>A0A397W0M1_9GLOM</name>
<evidence type="ECO:0000313" key="1">
    <source>
        <dbReference type="EMBL" id="RIB27572.1"/>
    </source>
</evidence>
<reference evidence="1 2" key="1">
    <citation type="submission" date="2018-06" db="EMBL/GenBank/DDBJ databases">
        <title>Comparative genomics reveals the genomic features of Rhizophagus irregularis, R. cerebriforme, R. diaphanum and Gigaspora rosea, and their symbiotic lifestyle signature.</title>
        <authorList>
            <person name="Morin E."/>
            <person name="San Clemente H."/>
            <person name="Chen E.C.H."/>
            <person name="De La Providencia I."/>
            <person name="Hainaut M."/>
            <person name="Kuo A."/>
            <person name="Kohler A."/>
            <person name="Murat C."/>
            <person name="Tang N."/>
            <person name="Roy S."/>
            <person name="Loubradou J."/>
            <person name="Henrissat B."/>
            <person name="Grigoriev I.V."/>
            <person name="Corradi N."/>
            <person name="Roux C."/>
            <person name="Martin F.M."/>
        </authorList>
    </citation>
    <scope>NUCLEOTIDE SEQUENCE [LARGE SCALE GENOMIC DNA]</scope>
    <source>
        <strain evidence="1 2">DAOM 194757</strain>
    </source>
</reference>
<protein>
    <submittedName>
        <fullName evidence="1">Uncharacterized protein</fullName>
    </submittedName>
</protein>
<organism evidence="1 2">
    <name type="scientific">Gigaspora rosea</name>
    <dbReference type="NCBI Taxonomy" id="44941"/>
    <lineage>
        <taxon>Eukaryota</taxon>
        <taxon>Fungi</taxon>
        <taxon>Fungi incertae sedis</taxon>
        <taxon>Mucoromycota</taxon>
        <taxon>Glomeromycotina</taxon>
        <taxon>Glomeromycetes</taxon>
        <taxon>Diversisporales</taxon>
        <taxon>Gigasporaceae</taxon>
        <taxon>Gigaspora</taxon>
    </lineage>
</organism>
<proteinExistence type="predicted"/>
<sequence>MQAPVLQDSNYFETCLKIWQVSYIIPCGAEFKTMDENGSINIPKNAFKIDKYTSVETGNVKLSININDDRAYLENKDLPEEINFLSEDVNIRQRYHLMGVSFCDGNHHIADVRHENVKNIGWFQYDGLGKTYRLRAMYIGCSRPTHKNSYAMDYVIYVKI</sequence>
<dbReference type="Proteomes" id="UP000266673">
    <property type="component" value="Unassembled WGS sequence"/>
</dbReference>
<dbReference type="AlphaFoldDB" id="A0A397W0M1"/>
<gene>
    <name evidence="1" type="ORF">C2G38_2160191</name>
</gene>
<evidence type="ECO:0000313" key="2">
    <source>
        <dbReference type="Proteomes" id="UP000266673"/>
    </source>
</evidence>
<accession>A0A397W0M1</accession>
<dbReference type="EMBL" id="QKWP01000094">
    <property type="protein sequence ID" value="RIB27572.1"/>
    <property type="molecule type" value="Genomic_DNA"/>
</dbReference>